<proteinExistence type="predicted"/>
<dbReference type="PANTHER" id="PTHR31048">
    <property type="entry name" value="OS03G0233200 PROTEIN"/>
    <property type="match status" value="1"/>
</dbReference>
<gene>
    <name evidence="1" type="ORF">V5N11_021409</name>
</gene>
<keyword evidence="2" id="KW-1185">Reference proteome</keyword>
<protein>
    <submittedName>
        <fullName evidence="1">Thaumatin-like protein 1</fullName>
    </submittedName>
</protein>
<dbReference type="PRINTS" id="PR00347">
    <property type="entry name" value="THAUMATIN"/>
</dbReference>
<dbReference type="EMBL" id="JBANAX010000253">
    <property type="protein sequence ID" value="KAL1217061.1"/>
    <property type="molecule type" value="Genomic_DNA"/>
</dbReference>
<dbReference type="InterPro" id="IPR001938">
    <property type="entry name" value="Thaumatin"/>
</dbReference>
<evidence type="ECO:0000313" key="1">
    <source>
        <dbReference type="EMBL" id="KAL1217061.1"/>
    </source>
</evidence>
<organism evidence="1 2">
    <name type="scientific">Cardamine amara subsp. amara</name>
    <dbReference type="NCBI Taxonomy" id="228776"/>
    <lineage>
        <taxon>Eukaryota</taxon>
        <taxon>Viridiplantae</taxon>
        <taxon>Streptophyta</taxon>
        <taxon>Embryophyta</taxon>
        <taxon>Tracheophyta</taxon>
        <taxon>Spermatophyta</taxon>
        <taxon>Magnoliopsida</taxon>
        <taxon>eudicotyledons</taxon>
        <taxon>Gunneridae</taxon>
        <taxon>Pentapetalae</taxon>
        <taxon>rosids</taxon>
        <taxon>malvids</taxon>
        <taxon>Brassicales</taxon>
        <taxon>Brassicaceae</taxon>
        <taxon>Cardamineae</taxon>
        <taxon>Cardamine</taxon>
    </lineage>
</organism>
<dbReference type="PROSITE" id="PS51367">
    <property type="entry name" value="THAUMATIN_2"/>
    <property type="match status" value="1"/>
</dbReference>
<name>A0ABD1BDS9_CARAN</name>
<dbReference type="SUPFAM" id="SSF49870">
    <property type="entry name" value="Osmotin, thaumatin-like protein"/>
    <property type="match status" value="1"/>
</dbReference>
<accession>A0ABD1BDS9</accession>
<dbReference type="Gene3D" id="2.60.110.10">
    <property type="entry name" value="Thaumatin"/>
    <property type="match status" value="1"/>
</dbReference>
<dbReference type="Pfam" id="PF00314">
    <property type="entry name" value="Thaumatin"/>
    <property type="match status" value="1"/>
</dbReference>
<sequence>MALFSLQNESSYLPSLLRLLLCSRRNVFTLVNNCDFTVWPGILASADSSKLDSTGFELPVGHSRSFPAPPGWSGRFWARTGCNFDDQGHGSCPVPVRWNATELVRFHRRL</sequence>
<evidence type="ECO:0000313" key="2">
    <source>
        <dbReference type="Proteomes" id="UP001558713"/>
    </source>
</evidence>
<comment type="caution">
    <text evidence="1">The sequence shown here is derived from an EMBL/GenBank/DDBJ whole genome shotgun (WGS) entry which is preliminary data.</text>
</comment>
<dbReference type="SMART" id="SM00205">
    <property type="entry name" value="THN"/>
    <property type="match status" value="1"/>
</dbReference>
<dbReference type="AlphaFoldDB" id="A0ABD1BDS9"/>
<dbReference type="InterPro" id="IPR037176">
    <property type="entry name" value="Osmotin/thaumatin-like_sf"/>
</dbReference>
<reference evidence="1 2" key="1">
    <citation type="submission" date="2024-04" db="EMBL/GenBank/DDBJ databases">
        <title>Genome assembly C_amara_ONT_v2.</title>
        <authorList>
            <person name="Yant L."/>
            <person name="Moore C."/>
            <person name="Slenker M."/>
        </authorList>
    </citation>
    <scope>NUCLEOTIDE SEQUENCE [LARGE SCALE GENOMIC DNA]</scope>
    <source>
        <tissue evidence="1">Leaf</tissue>
    </source>
</reference>
<dbReference type="Proteomes" id="UP001558713">
    <property type="component" value="Unassembled WGS sequence"/>
</dbReference>